<sequence length="73" mass="8433">MDWPVRRGHLEVVKWLVEQKPETCRDHLMEKAAWHGHLDVVVYLYENTRQQDCGLVLGAAAKEGYVKVTIALM</sequence>
<accession>A0A425CP54</accession>
<dbReference type="VEuPathDB" id="FungiDB:DD237_008167"/>
<protein>
    <submittedName>
        <fullName evidence="1">Uncharacterized protein</fullName>
    </submittedName>
</protein>
<dbReference type="InterPro" id="IPR002110">
    <property type="entry name" value="Ankyrin_rpt"/>
</dbReference>
<dbReference type="Proteomes" id="UP000286097">
    <property type="component" value="Unassembled WGS sequence"/>
</dbReference>
<evidence type="ECO:0000313" key="1">
    <source>
        <dbReference type="EMBL" id="RQM18867.1"/>
    </source>
</evidence>
<evidence type="ECO:0000313" key="2">
    <source>
        <dbReference type="Proteomes" id="UP000286097"/>
    </source>
</evidence>
<dbReference type="InterPro" id="IPR052050">
    <property type="entry name" value="SecEffector_AnkRepeat"/>
</dbReference>
<name>A0A425CP54_9STRA</name>
<organism evidence="1 2">
    <name type="scientific">Peronospora effusa</name>
    <dbReference type="NCBI Taxonomy" id="542832"/>
    <lineage>
        <taxon>Eukaryota</taxon>
        <taxon>Sar</taxon>
        <taxon>Stramenopiles</taxon>
        <taxon>Oomycota</taxon>
        <taxon>Peronosporomycetes</taxon>
        <taxon>Peronosporales</taxon>
        <taxon>Peronosporaceae</taxon>
        <taxon>Peronospora</taxon>
    </lineage>
</organism>
<dbReference type="PANTHER" id="PTHR46586:SF3">
    <property type="entry name" value="ANKYRIN REPEAT-CONTAINING PROTEIN"/>
    <property type="match status" value="1"/>
</dbReference>
<dbReference type="Gene3D" id="1.25.40.20">
    <property type="entry name" value="Ankyrin repeat-containing domain"/>
    <property type="match status" value="1"/>
</dbReference>
<dbReference type="AlphaFoldDB" id="A0A425CP54"/>
<reference evidence="1 2" key="1">
    <citation type="submission" date="2018-06" db="EMBL/GenBank/DDBJ databases">
        <title>Comparative genomics of downy mildews reveals potential adaptations to biotrophy.</title>
        <authorList>
            <person name="Fletcher K."/>
            <person name="Klosterman S.J."/>
            <person name="Derevnina L."/>
            <person name="Martin F."/>
            <person name="Koike S."/>
            <person name="Reyes Chin-Wo S."/>
            <person name="Mou B."/>
            <person name="Michelmore R."/>
        </authorList>
    </citation>
    <scope>NUCLEOTIDE SEQUENCE [LARGE SCALE GENOMIC DNA]</scope>
    <source>
        <strain evidence="1 2">R13</strain>
    </source>
</reference>
<dbReference type="PANTHER" id="PTHR46586">
    <property type="entry name" value="ANKYRIN REPEAT-CONTAINING PROTEIN"/>
    <property type="match status" value="1"/>
</dbReference>
<dbReference type="InterPro" id="IPR036770">
    <property type="entry name" value="Ankyrin_rpt-contain_sf"/>
</dbReference>
<dbReference type="EMBL" id="QKXF01000007">
    <property type="protein sequence ID" value="RQM18867.1"/>
    <property type="molecule type" value="Genomic_DNA"/>
</dbReference>
<proteinExistence type="predicted"/>
<comment type="caution">
    <text evidence="1">The sequence shown here is derived from an EMBL/GenBank/DDBJ whole genome shotgun (WGS) entry which is preliminary data.</text>
</comment>
<dbReference type="SUPFAM" id="SSF140860">
    <property type="entry name" value="Pseudo ankyrin repeat-like"/>
    <property type="match status" value="1"/>
</dbReference>
<gene>
    <name evidence="1" type="ORF">DD237_008167</name>
</gene>
<dbReference type="Pfam" id="PF13637">
    <property type="entry name" value="Ank_4"/>
    <property type="match status" value="1"/>
</dbReference>